<comment type="similarity">
    <text evidence="2 8">Belongs to the major facilitator superfamily. Bcr/CmlA family.</text>
</comment>
<dbReference type="Proteomes" id="UP000321764">
    <property type="component" value="Unassembled WGS sequence"/>
</dbReference>
<dbReference type="NCBIfam" id="TIGR00710">
    <property type="entry name" value="efflux_Bcr_CflA"/>
    <property type="match status" value="1"/>
</dbReference>
<dbReference type="EMBL" id="VKAD01000001">
    <property type="protein sequence ID" value="TXR54570.1"/>
    <property type="molecule type" value="Genomic_DNA"/>
</dbReference>
<evidence type="ECO:0000256" key="2">
    <source>
        <dbReference type="ARBA" id="ARBA00006236"/>
    </source>
</evidence>
<gene>
    <name evidence="10" type="ORF">FME95_08550</name>
</gene>
<evidence type="ECO:0000256" key="6">
    <source>
        <dbReference type="ARBA" id="ARBA00022989"/>
    </source>
</evidence>
<sequence length="408" mass="43565">MTTLSSSSLKKALSLPEFIVLTALITSLMALSTDSMLAALPDIAADLKVVDYRNTQWIISLIILGMSFGQLIFGPVSDAYGRKFSLAVGTVIFVIGGSIAMLAHSLPMMLLGRLIQGIGAAGPIISSRATVRDQYVGDKMAKVMSFVMLVFILVPMLAPLIGQIIMYAFGWRAIFGALILLCLGSSLWFLLRQPETLEKIDRRPLSLSTVLQTSLVVLKKRVVLAYTFAIGCVFSVVIAYISSAQRIFQEIYLLGDLMPYYFGALSLGIGGASFFNGMVVERIGARKVSSLALMGLLLTPLLMLPFALLNGGSPPLLVFMVLGFAMFFCLGLLFGNLNALAMVPLGKMAGIGSAIIGCVSNTVGVILGGIIAWLFNGTLLPFLLGVASCASLGLVILYSVRNHEIVAE</sequence>
<feature type="transmembrane region" description="Helical" evidence="8">
    <location>
        <begin position="222"/>
        <end position="241"/>
    </location>
</feature>
<feature type="transmembrane region" description="Helical" evidence="8">
    <location>
        <begin position="171"/>
        <end position="191"/>
    </location>
</feature>
<evidence type="ECO:0000256" key="4">
    <source>
        <dbReference type="ARBA" id="ARBA00022475"/>
    </source>
</evidence>
<dbReference type="SUPFAM" id="SSF103473">
    <property type="entry name" value="MFS general substrate transporter"/>
    <property type="match status" value="1"/>
</dbReference>
<keyword evidence="5 8" id="KW-0812">Transmembrane</keyword>
<dbReference type="InterPro" id="IPR020846">
    <property type="entry name" value="MFS_dom"/>
</dbReference>
<keyword evidence="6 8" id="KW-1133">Transmembrane helix</keyword>
<keyword evidence="11" id="KW-1185">Reference proteome</keyword>
<feature type="transmembrane region" description="Helical" evidence="8">
    <location>
        <begin position="261"/>
        <end position="279"/>
    </location>
</feature>
<keyword evidence="4" id="KW-1003">Cell membrane</keyword>
<dbReference type="Gene3D" id="1.20.1720.10">
    <property type="entry name" value="Multidrug resistance protein D"/>
    <property type="match status" value="1"/>
</dbReference>
<feature type="transmembrane region" description="Helical" evidence="8">
    <location>
        <begin position="379"/>
        <end position="400"/>
    </location>
</feature>
<feature type="transmembrane region" description="Helical" evidence="8">
    <location>
        <begin position="291"/>
        <end position="310"/>
    </location>
</feature>
<evidence type="ECO:0000256" key="8">
    <source>
        <dbReference type="RuleBase" id="RU365088"/>
    </source>
</evidence>
<accession>A0A5C8ZCJ6</accession>
<evidence type="ECO:0000256" key="7">
    <source>
        <dbReference type="ARBA" id="ARBA00023136"/>
    </source>
</evidence>
<keyword evidence="7 8" id="KW-0472">Membrane</keyword>
<feature type="transmembrane region" description="Helical" evidence="8">
    <location>
        <begin position="12"/>
        <end position="31"/>
    </location>
</feature>
<dbReference type="CDD" id="cd17320">
    <property type="entry name" value="MFS_MdfA_MDR_like"/>
    <property type="match status" value="1"/>
</dbReference>
<evidence type="ECO:0000313" key="10">
    <source>
        <dbReference type="EMBL" id="TXR54570.1"/>
    </source>
</evidence>
<feature type="transmembrane region" description="Helical" evidence="8">
    <location>
        <begin position="349"/>
        <end position="373"/>
    </location>
</feature>
<comment type="caution">
    <text evidence="10">The sequence shown here is derived from an EMBL/GenBank/DDBJ whole genome shotgun (WGS) entry which is preliminary data.</text>
</comment>
<dbReference type="InterPro" id="IPR011701">
    <property type="entry name" value="MFS"/>
</dbReference>
<reference evidence="10 11" key="1">
    <citation type="submission" date="2019-07" db="EMBL/GenBank/DDBJ databases">
        <title>Reinekea sp. strain SSH23 genome sequencing and assembly.</title>
        <authorList>
            <person name="Kim I."/>
        </authorList>
    </citation>
    <scope>NUCLEOTIDE SEQUENCE [LARGE SCALE GENOMIC DNA]</scope>
    <source>
        <strain evidence="10 11">SSH23</strain>
    </source>
</reference>
<comment type="subcellular location">
    <subcellularLocation>
        <location evidence="8">Cell inner membrane</location>
        <topology evidence="8">Multi-pass membrane protein</topology>
    </subcellularLocation>
    <subcellularLocation>
        <location evidence="1">Cell membrane</location>
        <topology evidence="1">Multi-pass membrane protein</topology>
    </subcellularLocation>
</comment>
<evidence type="ECO:0000256" key="1">
    <source>
        <dbReference type="ARBA" id="ARBA00004651"/>
    </source>
</evidence>
<dbReference type="Pfam" id="PF07690">
    <property type="entry name" value="MFS_1"/>
    <property type="match status" value="1"/>
</dbReference>
<dbReference type="PANTHER" id="PTHR23502:SF132">
    <property type="entry name" value="POLYAMINE TRANSPORTER 2-RELATED"/>
    <property type="match status" value="1"/>
</dbReference>
<evidence type="ECO:0000259" key="9">
    <source>
        <dbReference type="PROSITE" id="PS50850"/>
    </source>
</evidence>
<dbReference type="RefSeq" id="WP_147713968.1">
    <property type="nucleotide sequence ID" value="NZ_VKAD01000001.1"/>
</dbReference>
<dbReference type="AlphaFoldDB" id="A0A5C8ZCJ6"/>
<dbReference type="OrthoDB" id="9814303at2"/>
<protein>
    <recommendedName>
        <fullName evidence="8">Bcr/CflA family efflux transporter</fullName>
    </recommendedName>
</protein>
<feature type="transmembrane region" description="Helical" evidence="8">
    <location>
        <begin position="143"/>
        <end position="165"/>
    </location>
</feature>
<evidence type="ECO:0000256" key="5">
    <source>
        <dbReference type="ARBA" id="ARBA00022692"/>
    </source>
</evidence>
<feature type="transmembrane region" description="Helical" evidence="8">
    <location>
        <begin position="110"/>
        <end position="131"/>
    </location>
</feature>
<keyword evidence="3 8" id="KW-0813">Transport</keyword>
<dbReference type="InterPro" id="IPR036259">
    <property type="entry name" value="MFS_trans_sf"/>
</dbReference>
<feature type="transmembrane region" description="Helical" evidence="8">
    <location>
        <begin position="84"/>
        <end position="104"/>
    </location>
</feature>
<dbReference type="GO" id="GO:1990961">
    <property type="term" value="P:xenobiotic detoxification by transmembrane export across the plasma membrane"/>
    <property type="evidence" value="ECO:0007669"/>
    <property type="project" value="InterPro"/>
</dbReference>
<dbReference type="GO" id="GO:0005886">
    <property type="term" value="C:plasma membrane"/>
    <property type="evidence" value="ECO:0007669"/>
    <property type="project" value="UniProtKB-SubCell"/>
</dbReference>
<name>A0A5C8ZCJ6_9GAMM</name>
<feature type="transmembrane region" description="Helical" evidence="8">
    <location>
        <begin position="316"/>
        <end position="337"/>
    </location>
</feature>
<feature type="domain" description="Major facilitator superfamily (MFS) profile" evidence="9">
    <location>
        <begin position="18"/>
        <end position="405"/>
    </location>
</feature>
<organism evidence="10 11">
    <name type="scientific">Reinekea thalattae</name>
    <dbReference type="NCBI Taxonomy" id="2593301"/>
    <lineage>
        <taxon>Bacteria</taxon>
        <taxon>Pseudomonadati</taxon>
        <taxon>Pseudomonadota</taxon>
        <taxon>Gammaproteobacteria</taxon>
        <taxon>Oceanospirillales</taxon>
        <taxon>Saccharospirillaceae</taxon>
        <taxon>Reinekea</taxon>
    </lineage>
</organism>
<dbReference type="PANTHER" id="PTHR23502">
    <property type="entry name" value="MAJOR FACILITATOR SUPERFAMILY"/>
    <property type="match status" value="1"/>
</dbReference>
<dbReference type="PROSITE" id="PS50850">
    <property type="entry name" value="MFS"/>
    <property type="match status" value="1"/>
</dbReference>
<dbReference type="GO" id="GO:0042910">
    <property type="term" value="F:xenobiotic transmembrane transporter activity"/>
    <property type="evidence" value="ECO:0007669"/>
    <property type="project" value="InterPro"/>
</dbReference>
<evidence type="ECO:0000256" key="3">
    <source>
        <dbReference type="ARBA" id="ARBA00022448"/>
    </source>
</evidence>
<feature type="transmembrane region" description="Helical" evidence="8">
    <location>
        <begin position="57"/>
        <end position="77"/>
    </location>
</feature>
<keyword evidence="8" id="KW-0997">Cell inner membrane</keyword>
<evidence type="ECO:0000313" key="11">
    <source>
        <dbReference type="Proteomes" id="UP000321764"/>
    </source>
</evidence>
<proteinExistence type="inferred from homology"/>
<dbReference type="InterPro" id="IPR004812">
    <property type="entry name" value="Efflux_drug-R_Bcr/CmlA"/>
</dbReference>